<protein>
    <submittedName>
        <fullName evidence="3">Uncharacterized protein</fullName>
    </submittedName>
</protein>
<name>A0ABR3Y1S2_9PEZI</name>
<dbReference type="Proteomes" id="UP001583177">
    <property type="component" value="Unassembled WGS sequence"/>
</dbReference>
<comment type="caution">
    <text evidence="3">The sequence shown here is derived from an EMBL/GenBank/DDBJ whole genome shotgun (WGS) entry which is preliminary data.</text>
</comment>
<evidence type="ECO:0000313" key="3">
    <source>
        <dbReference type="EMBL" id="KAL1882174.1"/>
    </source>
</evidence>
<dbReference type="EMBL" id="JAWRVE010000004">
    <property type="protein sequence ID" value="KAL1882174.1"/>
    <property type="molecule type" value="Genomic_DNA"/>
</dbReference>
<organism evidence="3 4">
    <name type="scientific">Diaporthe australafricana</name>
    <dbReference type="NCBI Taxonomy" id="127596"/>
    <lineage>
        <taxon>Eukaryota</taxon>
        <taxon>Fungi</taxon>
        <taxon>Dikarya</taxon>
        <taxon>Ascomycota</taxon>
        <taxon>Pezizomycotina</taxon>
        <taxon>Sordariomycetes</taxon>
        <taxon>Sordariomycetidae</taxon>
        <taxon>Diaporthales</taxon>
        <taxon>Diaporthaceae</taxon>
        <taxon>Diaporthe</taxon>
    </lineage>
</organism>
<keyword evidence="1" id="KW-0175">Coiled coil</keyword>
<reference evidence="3 4" key="1">
    <citation type="journal article" date="2024" name="IMA Fungus">
        <title>IMA Genome - F19 : A genome assembly and annotation guide to empower mycologists, including annotated draft genome sequences of Ceratocystis pirilliformis, Diaporthe australafricana, Fusarium ophioides, Paecilomyces lecythidis, and Sporothrix stenoceras.</title>
        <authorList>
            <person name="Aylward J."/>
            <person name="Wilson A.M."/>
            <person name="Visagie C.M."/>
            <person name="Spraker J."/>
            <person name="Barnes I."/>
            <person name="Buitendag C."/>
            <person name="Ceriani C."/>
            <person name="Del Mar Angel L."/>
            <person name="du Plessis D."/>
            <person name="Fuchs T."/>
            <person name="Gasser K."/>
            <person name="Kramer D."/>
            <person name="Li W."/>
            <person name="Munsamy K."/>
            <person name="Piso A."/>
            <person name="Price J.L."/>
            <person name="Sonnekus B."/>
            <person name="Thomas C."/>
            <person name="van der Nest A."/>
            <person name="van Dijk A."/>
            <person name="van Heerden A."/>
            <person name="van Vuuren N."/>
            <person name="Yilmaz N."/>
            <person name="Duong T.A."/>
            <person name="van der Merwe N.A."/>
            <person name="Wingfield M.J."/>
            <person name="Wingfield B.D."/>
        </authorList>
    </citation>
    <scope>NUCLEOTIDE SEQUENCE [LARGE SCALE GENOMIC DNA]</scope>
    <source>
        <strain evidence="3 4">CMW 18300</strain>
    </source>
</reference>
<evidence type="ECO:0000256" key="2">
    <source>
        <dbReference type="SAM" id="MobiDB-lite"/>
    </source>
</evidence>
<feature type="compositionally biased region" description="Basic residues" evidence="2">
    <location>
        <begin position="149"/>
        <end position="163"/>
    </location>
</feature>
<sequence length="408" mass="46935">MATQEASTGSSWQNLQLDEHWRIGQQIPKDKESHAAVYFVLDHKTGLLAENLEAHVFVLDHAQPRLRKHRLRCIRRSKQRTKLELKVQDTVIIVISTLQAADIKASETDGPGHSSTNADRPLELEDSPNSGSKIGKLTPYQRESARTRQRERRRVRRAGKSKQQRSNTADEEPLNEQTISQPNLDDGDTEFATSVILLWILYDATGTMRKEIPQEHSAFIRNMGSDSLHESLEKYLNQSAVQLDSPEDLQSYLRAKRTEAVSMRRLAARVSGAEKYHREKLERVYREQAEHKKHSKVWQELEDGPKVEAVFQWKTVVRARSILPRILTSQKRLIRLIERKRSRAFEKMASTELSEQREKVARSVAQYAEWTSTVFPLSHSRGDLLRQLEAAKSELAALDSELQKHTLR</sequence>
<feature type="region of interest" description="Disordered" evidence="2">
    <location>
        <begin position="103"/>
        <end position="186"/>
    </location>
</feature>
<gene>
    <name evidence="3" type="ORF">Daus18300_000660</name>
</gene>
<evidence type="ECO:0000256" key="1">
    <source>
        <dbReference type="SAM" id="Coils"/>
    </source>
</evidence>
<evidence type="ECO:0000313" key="4">
    <source>
        <dbReference type="Proteomes" id="UP001583177"/>
    </source>
</evidence>
<keyword evidence="4" id="KW-1185">Reference proteome</keyword>
<accession>A0ABR3Y1S2</accession>
<feature type="coiled-coil region" evidence="1">
    <location>
        <begin position="381"/>
        <end position="408"/>
    </location>
</feature>
<proteinExistence type="predicted"/>